<accession>A0A645HLZ7</accession>
<name>A0A645HLZ7_9ZZZZ</name>
<protein>
    <submittedName>
        <fullName evidence="1">Uncharacterized protein</fullName>
    </submittedName>
</protein>
<sequence>MEFGTKLLRFNKEGMVSQKRRSAAVVWREGSAQKSLRVDIGDELAVTVCIVPIVLDTGFLMDGQKVFENLFFSGSIGYIRITAGIPFNIYAVGLFVSGKDINAAAAQLDLGRVRMGGADAADGALI</sequence>
<dbReference type="AlphaFoldDB" id="A0A645HLZ7"/>
<comment type="caution">
    <text evidence="1">The sequence shown here is derived from an EMBL/GenBank/DDBJ whole genome shotgun (WGS) entry which is preliminary data.</text>
</comment>
<gene>
    <name evidence="1" type="ORF">SDC9_187593</name>
</gene>
<organism evidence="1">
    <name type="scientific">bioreactor metagenome</name>
    <dbReference type="NCBI Taxonomy" id="1076179"/>
    <lineage>
        <taxon>unclassified sequences</taxon>
        <taxon>metagenomes</taxon>
        <taxon>ecological metagenomes</taxon>
    </lineage>
</organism>
<evidence type="ECO:0000313" key="1">
    <source>
        <dbReference type="EMBL" id="MPN40058.1"/>
    </source>
</evidence>
<dbReference type="EMBL" id="VSSQ01096239">
    <property type="protein sequence ID" value="MPN40058.1"/>
    <property type="molecule type" value="Genomic_DNA"/>
</dbReference>
<reference evidence="1" key="1">
    <citation type="submission" date="2019-08" db="EMBL/GenBank/DDBJ databases">
        <authorList>
            <person name="Kucharzyk K."/>
            <person name="Murdoch R.W."/>
            <person name="Higgins S."/>
            <person name="Loffler F."/>
        </authorList>
    </citation>
    <scope>NUCLEOTIDE SEQUENCE</scope>
</reference>
<proteinExistence type="predicted"/>